<sequence length="203" mass="22979">MKRSLYTSLVILLLTSCSNSGREQQADSSKVTSSVIDTDVMEVVNPPEKAEVIPDTVRVEGDFNGDSIPDIAYGVLFKGHRDGDDAQDQYIVRFSNKKIPAMPVQTGKMRLINEGDLNNDGRDDITIFGEPLHGCTYNVSTYYNDGTRWRELADTWLLPYYCDFISDEELQNRIVFEDGVVYFYEADVNDENATLIKKELPLK</sequence>
<dbReference type="AlphaFoldDB" id="A0A7K1U6M6"/>
<evidence type="ECO:0008006" key="3">
    <source>
        <dbReference type="Google" id="ProtNLM"/>
    </source>
</evidence>
<name>A0A7K1U6M6_9BACT</name>
<dbReference type="InterPro" id="IPR028994">
    <property type="entry name" value="Integrin_alpha_N"/>
</dbReference>
<protein>
    <recommendedName>
        <fullName evidence="3">VCBS repeat-containing protein</fullName>
    </recommendedName>
</protein>
<accession>A0A7K1U6M6</accession>
<dbReference type="RefSeq" id="WP_157307069.1">
    <property type="nucleotide sequence ID" value="NZ_WRXN01000006.1"/>
</dbReference>
<dbReference type="Proteomes" id="UP000461730">
    <property type="component" value="Unassembled WGS sequence"/>
</dbReference>
<comment type="caution">
    <text evidence="1">The sequence shown here is derived from an EMBL/GenBank/DDBJ whole genome shotgun (WGS) entry which is preliminary data.</text>
</comment>
<organism evidence="1 2">
    <name type="scientific">Chitinophaga tropicalis</name>
    <dbReference type="NCBI Taxonomy" id="2683588"/>
    <lineage>
        <taxon>Bacteria</taxon>
        <taxon>Pseudomonadati</taxon>
        <taxon>Bacteroidota</taxon>
        <taxon>Chitinophagia</taxon>
        <taxon>Chitinophagales</taxon>
        <taxon>Chitinophagaceae</taxon>
        <taxon>Chitinophaga</taxon>
    </lineage>
</organism>
<gene>
    <name evidence="1" type="ORF">GO493_15255</name>
</gene>
<reference evidence="1 2" key="1">
    <citation type="submission" date="2019-12" db="EMBL/GenBank/DDBJ databases">
        <title>Chitinophaga sp. strain ysch24 (GDMCC 1.1355), whole genome shotgun sequence.</title>
        <authorList>
            <person name="Zhang X."/>
        </authorList>
    </citation>
    <scope>NUCLEOTIDE SEQUENCE [LARGE SCALE GENOMIC DNA]</scope>
    <source>
        <strain evidence="2">ysch24</strain>
    </source>
</reference>
<dbReference type="PROSITE" id="PS51257">
    <property type="entry name" value="PROKAR_LIPOPROTEIN"/>
    <property type="match status" value="1"/>
</dbReference>
<evidence type="ECO:0000313" key="2">
    <source>
        <dbReference type="Proteomes" id="UP000461730"/>
    </source>
</evidence>
<keyword evidence="2" id="KW-1185">Reference proteome</keyword>
<proteinExistence type="predicted"/>
<evidence type="ECO:0000313" key="1">
    <source>
        <dbReference type="EMBL" id="MVT09625.1"/>
    </source>
</evidence>
<dbReference type="EMBL" id="WRXN01000006">
    <property type="protein sequence ID" value="MVT09625.1"/>
    <property type="molecule type" value="Genomic_DNA"/>
</dbReference>
<dbReference type="SUPFAM" id="SSF69318">
    <property type="entry name" value="Integrin alpha N-terminal domain"/>
    <property type="match status" value="1"/>
</dbReference>